<gene>
    <name evidence="2" type="ORF">RH857_10455</name>
</gene>
<feature type="transmembrane region" description="Helical" evidence="1">
    <location>
        <begin position="71"/>
        <end position="91"/>
    </location>
</feature>
<keyword evidence="1" id="KW-0472">Membrane</keyword>
<evidence type="ECO:0000313" key="3">
    <source>
        <dbReference type="Proteomes" id="UP001260872"/>
    </source>
</evidence>
<dbReference type="InterPro" id="IPR003425">
    <property type="entry name" value="CCB3/YggT"/>
</dbReference>
<sequence length="96" mass="10820">MDLITAPLYLLLTLYQFALIIRIVFDITTQYSRHWRPKGLALMLAVGVYSVTDPPIRWIQSKIPPLQLGGIALDMGFIILFFVTVIGKSVLHATSF</sequence>
<dbReference type="Proteomes" id="UP001260872">
    <property type="component" value="Unassembled WGS sequence"/>
</dbReference>
<keyword evidence="3" id="KW-1185">Reference proteome</keyword>
<name>A0ABU1FWN4_9MICC</name>
<proteinExistence type="predicted"/>
<comment type="caution">
    <text evidence="2">The sequence shown here is derived from an EMBL/GenBank/DDBJ whole genome shotgun (WGS) entry which is preliminary data.</text>
</comment>
<reference evidence="3" key="1">
    <citation type="submission" date="2023-07" db="EMBL/GenBank/DDBJ databases">
        <title>Description of three actinobacteria isolated from air of manufacturing shop in a pharmaceutical factory.</title>
        <authorList>
            <person name="Zhang D.-F."/>
        </authorList>
    </citation>
    <scope>NUCLEOTIDE SEQUENCE [LARGE SCALE GENOMIC DNA]</scope>
    <source>
        <strain evidence="3">CCTCC AB 207010</strain>
    </source>
</reference>
<keyword evidence="1" id="KW-0812">Transmembrane</keyword>
<keyword evidence="1" id="KW-1133">Transmembrane helix</keyword>
<dbReference type="EMBL" id="JAVKGT010000028">
    <property type="protein sequence ID" value="MDR5712548.1"/>
    <property type="molecule type" value="Genomic_DNA"/>
</dbReference>
<protein>
    <submittedName>
        <fullName evidence="2">YggT family protein</fullName>
    </submittedName>
</protein>
<accession>A0ABU1FWN4</accession>
<feature type="transmembrane region" description="Helical" evidence="1">
    <location>
        <begin position="39"/>
        <end position="59"/>
    </location>
</feature>
<evidence type="ECO:0000313" key="2">
    <source>
        <dbReference type="EMBL" id="MDR5712548.1"/>
    </source>
</evidence>
<feature type="transmembrane region" description="Helical" evidence="1">
    <location>
        <begin position="6"/>
        <end position="27"/>
    </location>
</feature>
<dbReference type="Pfam" id="PF02325">
    <property type="entry name" value="CCB3_YggT"/>
    <property type="match status" value="1"/>
</dbReference>
<evidence type="ECO:0000256" key="1">
    <source>
        <dbReference type="SAM" id="Phobius"/>
    </source>
</evidence>
<dbReference type="RefSeq" id="WP_310537920.1">
    <property type="nucleotide sequence ID" value="NZ_BAAAOC010000082.1"/>
</dbReference>
<organism evidence="2 3">
    <name type="scientific">Nesterenkonia flava</name>
    <dbReference type="NCBI Taxonomy" id="469799"/>
    <lineage>
        <taxon>Bacteria</taxon>
        <taxon>Bacillati</taxon>
        <taxon>Actinomycetota</taxon>
        <taxon>Actinomycetes</taxon>
        <taxon>Micrococcales</taxon>
        <taxon>Micrococcaceae</taxon>
        <taxon>Nesterenkonia</taxon>
    </lineage>
</organism>